<reference evidence="2" key="1">
    <citation type="submission" date="2020-03" db="EMBL/GenBank/DDBJ databases">
        <authorList>
            <person name="Weist P."/>
        </authorList>
    </citation>
    <scope>NUCLEOTIDE SEQUENCE</scope>
</reference>
<keyword evidence="3" id="KW-1185">Reference proteome</keyword>
<organism evidence="2 3">
    <name type="scientific">Pleuronectes platessa</name>
    <name type="common">European plaice</name>
    <dbReference type="NCBI Taxonomy" id="8262"/>
    <lineage>
        <taxon>Eukaryota</taxon>
        <taxon>Metazoa</taxon>
        <taxon>Chordata</taxon>
        <taxon>Craniata</taxon>
        <taxon>Vertebrata</taxon>
        <taxon>Euteleostomi</taxon>
        <taxon>Actinopterygii</taxon>
        <taxon>Neopterygii</taxon>
        <taxon>Teleostei</taxon>
        <taxon>Neoteleostei</taxon>
        <taxon>Acanthomorphata</taxon>
        <taxon>Carangaria</taxon>
        <taxon>Pleuronectiformes</taxon>
        <taxon>Pleuronectoidei</taxon>
        <taxon>Pleuronectidae</taxon>
        <taxon>Pleuronectes</taxon>
    </lineage>
</organism>
<protein>
    <submittedName>
        <fullName evidence="2">Uncharacterized protein</fullName>
    </submittedName>
</protein>
<evidence type="ECO:0000256" key="1">
    <source>
        <dbReference type="SAM" id="MobiDB-lite"/>
    </source>
</evidence>
<dbReference type="EMBL" id="CADEAL010000278">
    <property type="protein sequence ID" value="CAB1417682.1"/>
    <property type="molecule type" value="Genomic_DNA"/>
</dbReference>
<evidence type="ECO:0000313" key="2">
    <source>
        <dbReference type="EMBL" id="CAB1417682.1"/>
    </source>
</evidence>
<comment type="caution">
    <text evidence="2">The sequence shown here is derived from an EMBL/GenBank/DDBJ whole genome shotgun (WGS) entry which is preliminary data.</text>
</comment>
<dbReference type="AlphaFoldDB" id="A0A9N7TRK3"/>
<evidence type="ECO:0000313" key="3">
    <source>
        <dbReference type="Proteomes" id="UP001153269"/>
    </source>
</evidence>
<feature type="region of interest" description="Disordered" evidence="1">
    <location>
        <begin position="126"/>
        <end position="181"/>
    </location>
</feature>
<gene>
    <name evidence="2" type="ORF">PLEPLA_LOCUS5501</name>
</gene>
<name>A0A9N7TRK3_PLEPL</name>
<feature type="compositionally biased region" description="Basic and acidic residues" evidence="1">
    <location>
        <begin position="159"/>
        <end position="181"/>
    </location>
</feature>
<accession>A0A9N7TRK3</accession>
<proteinExistence type="predicted"/>
<dbReference type="Proteomes" id="UP001153269">
    <property type="component" value="Unassembled WGS sequence"/>
</dbReference>
<sequence length="181" mass="19489">MGFSAECAQCASAQKVTDLRKPVAATPPQEIMCVCVWPRRFLVLPGTTLPVRTAKVFNMGEERRRSAFNSASTSGASPRLEDDGAAPVTGYLGRSVKKEPCISLAYIHFQTSLCLGKLEDRARWGNSIPGIRRGVGEDKEDEDQTKGRQDGVEGNGMAEGRRGNEGGNKKGSECGKKGQRG</sequence>